<sequence>MAALQVKVCGMRDSSNIRELSVLPVDYLGFIFYAKSPRFTENLPLLPDLPPNIQKIGVFVNATEAYILDKIAEGLDGVQLHGNESPSLCAALQQKGVKVFKAFGIERGFDWETLSAYLSVVDYFLFDTKSNEHGGTGQRFDWQTLASYPFEKPYFLSGGLSNENIQDALAIGDQRLIGLDLNSRFEIAPALKDISKITNALKIIKDEQISS</sequence>
<dbReference type="SUPFAM" id="SSF51366">
    <property type="entry name" value="Ribulose-phoshate binding barrel"/>
    <property type="match status" value="1"/>
</dbReference>
<dbReference type="Pfam" id="PF00697">
    <property type="entry name" value="PRAI"/>
    <property type="match status" value="1"/>
</dbReference>
<dbReference type="InterPro" id="IPR011060">
    <property type="entry name" value="RibuloseP-bd_barrel"/>
</dbReference>
<dbReference type="Gene3D" id="3.20.20.70">
    <property type="entry name" value="Aldolase class I"/>
    <property type="match status" value="1"/>
</dbReference>
<organism evidence="11 12">
    <name type="scientific">Sphingobacterium bambusae</name>
    <dbReference type="NCBI Taxonomy" id="662858"/>
    <lineage>
        <taxon>Bacteria</taxon>
        <taxon>Pseudomonadati</taxon>
        <taxon>Bacteroidota</taxon>
        <taxon>Sphingobacteriia</taxon>
        <taxon>Sphingobacteriales</taxon>
        <taxon>Sphingobacteriaceae</taxon>
        <taxon>Sphingobacterium</taxon>
    </lineage>
</organism>
<dbReference type="Proteomes" id="UP001597525">
    <property type="component" value="Unassembled WGS sequence"/>
</dbReference>
<evidence type="ECO:0000256" key="7">
    <source>
        <dbReference type="ARBA" id="ARBA00023141"/>
    </source>
</evidence>
<keyword evidence="7 9" id="KW-0057">Aromatic amino acid biosynthesis</keyword>
<gene>
    <name evidence="9" type="primary">trpF</name>
    <name evidence="11" type="ORF">ACFS7Y_12150</name>
</gene>
<evidence type="ECO:0000256" key="2">
    <source>
        <dbReference type="ARBA" id="ARBA00004664"/>
    </source>
</evidence>
<evidence type="ECO:0000256" key="8">
    <source>
        <dbReference type="ARBA" id="ARBA00023235"/>
    </source>
</evidence>
<comment type="similarity">
    <text evidence="9">Belongs to the TrpF family.</text>
</comment>
<evidence type="ECO:0000256" key="6">
    <source>
        <dbReference type="ARBA" id="ARBA00022822"/>
    </source>
</evidence>
<reference evidence="12" key="1">
    <citation type="journal article" date="2019" name="Int. J. Syst. Evol. Microbiol.">
        <title>The Global Catalogue of Microorganisms (GCM) 10K type strain sequencing project: providing services to taxonomists for standard genome sequencing and annotation.</title>
        <authorList>
            <consortium name="The Broad Institute Genomics Platform"/>
            <consortium name="The Broad Institute Genome Sequencing Center for Infectious Disease"/>
            <person name="Wu L."/>
            <person name="Ma J."/>
        </authorList>
    </citation>
    <scope>NUCLEOTIDE SEQUENCE [LARGE SCALE GENOMIC DNA]</scope>
    <source>
        <strain evidence="12">KCTC 22814</strain>
    </source>
</reference>
<dbReference type="EMBL" id="JBHUPB010000008">
    <property type="protein sequence ID" value="MFD2968146.1"/>
    <property type="molecule type" value="Genomic_DNA"/>
</dbReference>
<comment type="catalytic activity">
    <reaction evidence="1 9">
        <text>N-(5-phospho-beta-D-ribosyl)anthranilate = 1-(2-carboxyphenylamino)-1-deoxy-D-ribulose 5-phosphate</text>
        <dbReference type="Rhea" id="RHEA:21540"/>
        <dbReference type="ChEBI" id="CHEBI:18277"/>
        <dbReference type="ChEBI" id="CHEBI:58613"/>
        <dbReference type="EC" id="5.3.1.24"/>
    </reaction>
</comment>
<evidence type="ECO:0000256" key="3">
    <source>
        <dbReference type="ARBA" id="ARBA00012572"/>
    </source>
</evidence>
<evidence type="ECO:0000313" key="11">
    <source>
        <dbReference type="EMBL" id="MFD2968146.1"/>
    </source>
</evidence>
<dbReference type="PANTHER" id="PTHR42894:SF1">
    <property type="entry name" value="N-(5'-PHOSPHORIBOSYL)ANTHRANILATE ISOMERASE"/>
    <property type="match status" value="1"/>
</dbReference>
<comment type="caution">
    <text evidence="11">The sequence shown here is derived from an EMBL/GenBank/DDBJ whole genome shotgun (WGS) entry which is preliminary data.</text>
</comment>
<evidence type="ECO:0000256" key="5">
    <source>
        <dbReference type="ARBA" id="ARBA00022605"/>
    </source>
</evidence>
<keyword evidence="12" id="KW-1185">Reference proteome</keyword>
<evidence type="ECO:0000256" key="9">
    <source>
        <dbReference type="HAMAP-Rule" id="MF_00135"/>
    </source>
</evidence>
<proteinExistence type="inferred from homology"/>
<dbReference type="CDD" id="cd00405">
    <property type="entry name" value="PRAI"/>
    <property type="match status" value="1"/>
</dbReference>
<comment type="pathway">
    <text evidence="2 9">Amino-acid biosynthesis; L-tryptophan biosynthesis; L-tryptophan from chorismate: step 3/5.</text>
</comment>
<evidence type="ECO:0000313" key="12">
    <source>
        <dbReference type="Proteomes" id="UP001597525"/>
    </source>
</evidence>
<dbReference type="HAMAP" id="MF_00135">
    <property type="entry name" value="PRAI"/>
    <property type="match status" value="1"/>
</dbReference>
<evidence type="ECO:0000259" key="10">
    <source>
        <dbReference type="Pfam" id="PF00697"/>
    </source>
</evidence>
<dbReference type="GO" id="GO:0016853">
    <property type="term" value="F:isomerase activity"/>
    <property type="evidence" value="ECO:0007669"/>
    <property type="project" value="UniProtKB-KW"/>
</dbReference>
<feature type="domain" description="N-(5'phosphoribosyl) anthranilate isomerase (PRAI)" evidence="10">
    <location>
        <begin position="6"/>
        <end position="201"/>
    </location>
</feature>
<evidence type="ECO:0000256" key="1">
    <source>
        <dbReference type="ARBA" id="ARBA00001164"/>
    </source>
</evidence>
<dbReference type="InterPro" id="IPR001240">
    <property type="entry name" value="PRAI_dom"/>
</dbReference>
<name>A0ABW6BIV7_9SPHI</name>
<dbReference type="InterPro" id="IPR044643">
    <property type="entry name" value="TrpF_fam"/>
</dbReference>
<keyword evidence="5 9" id="KW-0028">Amino-acid biosynthesis</keyword>
<dbReference type="EC" id="5.3.1.24" evidence="3 9"/>
<dbReference type="InterPro" id="IPR013785">
    <property type="entry name" value="Aldolase_TIM"/>
</dbReference>
<dbReference type="PANTHER" id="PTHR42894">
    <property type="entry name" value="N-(5'-PHOSPHORIBOSYL)ANTHRANILATE ISOMERASE"/>
    <property type="match status" value="1"/>
</dbReference>
<dbReference type="RefSeq" id="WP_320185861.1">
    <property type="nucleotide sequence ID" value="NZ_CP138332.1"/>
</dbReference>
<protein>
    <recommendedName>
        <fullName evidence="4 9">N-(5'-phosphoribosyl)anthranilate isomerase</fullName>
        <shortName evidence="9">PRAI</shortName>
        <ecNumber evidence="3 9">5.3.1.24</ecNumber>
    </recommendedName>
</protein>
<accession>A0ABW6BIV7</accession>
<evidence type="ECO:0000256" key="4">
    <source>
        <dbReference type="ARBA" id="ARBA00022272"/>
    </source>
</evidence>
<keyword evidence="8 9" id="KW-0413">Isomerase</keyword>
<keyword evidence="6 9" id="KW-0822">Tryptophan biosynthesis</keyword>